<sequence>MKILPYDSRWPPEWTGQRRSGILLFGGVFLGLIALGAVSQLSRGPFIFAVVAVYFGHLAAMSLHSYGGGRRRTDTTGVQETAEGLVFRYAAAPTYLVGAFSVLTIVALAGLSIAAAAQATVEGYVICVAVAVLAVLMLVFLVVFLRLAPGRVVIGPDGFHHRGLTFTHFVPWEAVSDVAALWAGSPVVFVHTIGSPRTLTHNYLGRDTAGPRTLSPFDTVSGRWLAADPGLLLRALAYYIGHPADRSELAAGTALRRVTAL</sequence>
<dbReference type="RefSeq" id="WP_267560125.1">
    <property type="nucleotide sequence ID" value="NZ_JAPNTZ010000001.1"/>
</dbReference>
<dbReference type="Proteomes" id="UP001151002">
    <property type="component" value="Unassembled WGS sequence"/>
</dbReference>
<evidence type="ECO:0000256" key="1">
    <source>
        <dbReference type="SAM" id="Phobius"/>
    </source>
</evidence>
<feature type="transmembrane region" description="Helical" evidence="1">
    <location>
        <begin position="123"/>
        <end position="145"/>
    </location>
</feature>
<proteinExistence type="predicted"/>
<feature type="transmembrane region" description="Helical" evidence="1">
    <location>
        <begin position="95"/>
        <end position="117"/>
    </location>
</feature>
<reference evidence="2" key="1">
    <citation type="submission" date="2022-11" db="EMBL/GenBank/DDBJ databases">
        <authorList>
            <person name="Somphong A."/>
            <person name="Phongsopitanun W."/>
        </authorList>
    </citation>
    <scope>NUCLEOTIDE SEQUENCE</scope>
    <source>
        <strain evidence="2">Pm04-4</strain>
    </source>
</reference>
<evidence type="ECO:0000313" key="2">
    <source>
        <dbReference type="EMBL" id="MCY1136402.1"/>
    </source>
</evidence>
<organism evidence="2 3">
    <name type="scientific">Paractinoplanes pyxinae</name>
    <dbReference type="NCBI Taxonomy" id="2997416"/>
    <lineage>
        <taxon>Bacteria</taxon>
        <taxon>Bacillati</taxon>
        <taxon>Actinomycetota</taxon>
        <taxon>Actinomycetes</taxon>
        <taxon>Micromonosporales</taxon>
        <taxon>Micromonosporaceae</taxon>
        <taxon>Paractinoplanes</taxon>
    </lineage>
</organism>
<name>A0ABT4AQ77_9ACTN</name>
<keyword evidence="3" id="KW-1185">Reference proteome</keyword>
<dbReference type="EMBL" id="JAPNTZ010000001">
    <property type="protein sequence ID" value="MCY1136402.1"/>
    <property type="molecule type" value="Genomic_DNA"/>
</dbReference>
<gene>
    <name evidence="2" type="ORF">OWR29_00215</name>
</gene>
<evidence type="ECO:0000313" key="3">
    <source>
        <dbReference type="Proteomes" id="UP001151002"/>
    </source>
</evidence>
<keyword evidence="1" id="KW-0812">Transmembrane</keyword>
<keyword evidence="1" id="KW-1133">Transmembrane helix</keyword>
<comment type="caution">
    <text evidence="2">The sequence shown here is derived from an EMBL/GenBank/DDBJ whole genome shotgun (WGS) entry which is preliminary data.</text>
</comment>
<accession>A0ABT4AQ77</accession>
<protein>
    <recommendedName>
        <fullName evidence="4">PH domain-containing protein</fullName>
    </recommendedName>
</protein>
<keyword evidence="1" id="KW-0472">Membrane</keyword>
<feature type="transmembrane region" description="Helical" evidence="1">
    <location>
        <begin position="21"/>
        <end position="39"/>
    </location>
</feature>
<evidence type="ECO:0008006" key="4">
    <source>
        <dbReference type="Google" id="ProtNLM"/>
    </source>
</evidence>
<feature type="transmembrane region" description="Helical" evidence="1">
    <location>
        <begin position="45"/>
        <end position="63"/>
    </location>
</feature>